<dbReference type="EMBL" id="ML170214">
    <property type="protein sequence ID" value="TDL17934.1"/>
    <property type="molecule type" value="Genomic_DNA"/>
</dbReference>
<dbReference type="Proteomes" id="UP000294933">
    <property type="component" value="Unassembled WGS sequence"/>
</dbReference>
<dbReference type="InterPro" id="IPR013087">
    <property type="entry name" value="Znf_C2H2_type"/>
</dbReference>
<accession>A0A4Y7PRC7</accession>
<evidence type="ECO:0000259" key="2">
    <source>
        <dbReference type="PROSITE" id="PS00028"/>
    </source>
</evidence>
<feature type="compositionally biased region" description="Low complexity" evidence="1">
    <location>
        <begin position="130"/>
        <end position="143"/>
    </location>
</feature>
<evidence type="ECO:0000313" key="4">
    <source>
        <dbReference type="Proteomes" id="UP000294933"/>
    </source>
</evidence>
<reference evidence="3 4" key="1">
    <citation type="submission" date="2018-06" db="EMBL/GenBank/DDBJ databases">
        <title>A transcriptomic atlas of mushroom development highlights an independent origin of complex multicellularity.</title>
        <authorList>
            <consortium name="DOE Joint Genome Institute"/>
            <person name="Krizsan K."/>
            <person name="Almasi E."/>
            <person name="Merenyi Z."/>
            <person name="Sahu N."/>
            <person name="Viragh M."/>
            <person name="Koszo T."/>
            <person name="Mondo S."/>
            <person name="Kiss B."/>
            <person name="Balint B."/>
            <person name="Kues U."/>
            <person name="Barry K."/>
            <person name="Hegedus J.C."/>
            <person name="Henrissat B."/>
            <person name="Johnson J."/>
            <person name="Lipzen A."/>
            <person name="Ohm R."/>
            <person name="Nagy I."/>
            <person name="Pangilinan J."/>
            <person name="Yan J."/>
            <person name="Xiong Y."/>
            <person name="Grigoriev I.V."/>
            <person name="Hibbett D.S."/>
            <person name="Nagy L.G."/>
        </authorList>
    </citation>
    <scope>NUCLEOTIDE SEQUENCE [LARGE SCALE GENOMIC DNA]</scope>
    <source>
        <strain evidence="3 4">SZMC22713</strain>
    </source>
</reference>
<dbReference type="VEuPathDB" id="FungiDB:BD410DRAFT_515804"/>
<organism evidence="3 4">
    <name type="scientific">Rickenella mellea</name>
    <dbReference type="NCBI Taxonomy" id="50990"/>
    <lineage>
        <taxon>Eukaryota</taxon>
        <taxon>Fungi</taxon>
        <taxon>Dikarya</taxon>
        <taxon>Basidiomycota</taxon>
        <taxon>Agaricomycotina</taxon>
        <taxon>Agaricomycetes</taxon>
        <taxon>Hymenochaetales</taxon>
        <taxon>Rickenellaceae</taxon>
        <taxon>Rickenella</taxon>
    </lineage>
</organism>
<dbReference type="PROSITE" id="PS00028">
    <property type="entry name" value="ZINC_FINGER_C2H2_1"/>
    <property type="match status" value="1"/>
</dbReference>
<evidence type="ECO:0000256" key="1">
    <source>
        <dbReference type="SAM" id="MobiDB-lite"/>
    </source>
</evidence>
<gene>
    <name evidence="3" type="ORF">BD410DRAFT_515804</name>
</gene>
<feature type="region of interest" description="Disordered" evidence="1">
    <location>
        <begin position="101"/>
        <end position="207"/>
    </location>
</feature>
<name>A0A4Y7PRC7_9AGAM</name>
<feature type="domain" description="C2H2-type" evidence="2">
    <location>
        <begin position="238"/>
        <end position="260"/>
    </location>
</feature>
<dbReference type="AlphaFoldDB" id="A0A4Y7PRC7"/>
<sequence length="294" mass="32122">MSIDVEHLVNVPANFYNVVSDAQAVLEAHMRSCDGLWFGPSPFKRTAADAFLSESVVGDHPKTTSVDHGIPPVHQELPSSVSNEVDIPLFDEWLNFSDIPMSPEASTPPSHWDDITFDTPSPSPPPMIESTRSTPELSSSSSTSPPPSDWTFGDFGYMESDDESDAGSAYAPPPPPPAPAAKTAPRSKRATAAKKSPKSKFPARKRDNRVAKAAHSAMDNATMTAAEAEYIATRPYPCTAEGCKHRCKSSGDLSRHEESHGDKKFFCFRPGCDGVGFKRKDSYKRHMTAQHLWE</sequence>
<dbReference type="SMART" id="SM00355">
    <property type="entry name" value="ZnF_C2H2"/>
    <property type="match status" value="2"/>
</dbReference>
<protein>
    <recommendedName>
        <fullName evidence="2">C2H2-type domain-containing protein</fullName>
    </recommendedName>
</protein>
<proteinExistence type="predicted"/>
<evidence type="ECO:0000313" key="3">
    <source>
        <dbReference type="EMBL" id="TDL17934.1"/>
    </source>
</evidence>
<keyword evidence="4" id="KW-1185">Reference proteome</keyword>
<feature type="compositionally biased region" description="Basic residues" evidence="1">
    <location>
        <begin position="185"/>
        <end position="203"/>
    </location>
</feature>
<dbReference type="Gene3D" id="3.30.160.60">
    <property type="entry name" value="Classic Zinc Finger"/>
    <property type="match status" value="1"/>
</dbReference>